<proteinExistence type="predicted"/>
<evidence type="ECO:0000313" key="7">
    <source>
        <dbReference type="EMBL" id="ESO08887.1"/>
    </source>
</evidence>
<dbReference type="PANTHER" id="PTHR12231:SF253">
    <property type="entry name" value="DPR-INTERACTING PROTEIN ETA, ISOFORM B-RELATED"/>
    <property type="match status" value="1"/>
</dbReference>
<protein>
    <recommendedName>
        <fullName evidence="6">Ig-like domain-containing protein</fullName>
    </recommendedName>
</protein>
<dbReference type="InterPro" id="IPR051170">
    <property type="entry name" value="Neural/epithelial_adhesion"/>
</dbReference>
<keyword evidence="3" id="KW-1015">Disulfide bond</keyword>
<dbReference type="InterPro" id="IPR003599">
    <property type="entry name" value="Ig_sub"/>
</dbReference>
<keyword evidence="4" id="KW-0393">Immunoglobulin domain</keyword>
<evidence type="ECO:0000256" key="1">
    <source>
        <dbReference type="ARBA" id="ARBA00022729"/>
    </source>
</evidence>
<dbReference type="eggNOG" id="KOG3510">
    <property type="taxonomic scope" value="Eukaryota"/>
</dbReference>
<name>T1F100_HELRO</name>
<dbReference type="EMBL" id="KB096023">
    <property type="protein sequence ID" value="ESO08887.1"/>
    <property type="molecule type" value="Genomic_DNA"/>
</dbReference>
<feature type="compositionally biased region" description="Acidic residues" evidence="5">
    <location>
        <begin position="322"/>
        <end position="342"/>
    </location>
</feature>
<dbReference type="EMBL" id="AMQM01003102">
    <property type="status" value="NOT_ANNOTATED_CDS"/>
    <property type="molecule type" value="Genomic_DNA"/>
</dbReference>
<evidence type="ECO:0000313" key="9">
    <source>
        <dbReference type="Proteomes" id="UP000015101"/>
    </source>
</evidence>
<dbReference type="AlphaFoldDB" id="T1F100"/>
<dbReference type="PANTHER" id="PTHR12231">
    <property type="entry name" value="CTX-RELATED TYPE I TRANSMEMBRANE PROTEIN"/>
    <property type="match status" value="1"/>
</dbReference>
<evidence type="ECO:0000256" key="3">
    <source>
        <dbReference type="ARBA" id="ARBA00023157"/>
    </source>
</evidence>
<dbReference type="InterPro" id="IPR007110">
    <property type="entry name" value="Ig-like_dom"/>
</dbReference>
<reference evidence="9" key="1">
    <citation type="submission" date="2012-12" db="EMBL/GenBank/DDBJ databases">
        <authorList>
            <person name="Hellsten U."/>
            <person name="Grimwood J."/>
            <person name="Chapman J.A."/>
            <person name="Shapiro H."/>
            <person name="Aerts A."/>
            <person name="Otillar R.P."/>
            <person name="Terry A.Y."/>
            <person name="Boore J.L."/>
            <person name="Simakov O."/>
            <person name="Marletaz F."/>
            <person name="Cho S.-J."/>
            <person name="Edsinger-Gonzales E."/>
            <person name="Havlak P."/>
            <person name="Kuo D.-H."/>
            <person name="Larsson T."/>
            <person name="Lv J."/>
            <person name="Arendt D."/>
            <person name="Savage R."/>
            <person name="Osoegawa K."/>
            <person name="de Jong P."/>
            <person name="Lindberg D.R."/>
            <person name="Seaver E.C."/>
            <person name="Weisblat D.A."/>
            <person name="Putnam N.H."/>
            <person name="Grigoriev I.V."/>
            <person name="Rokhsar D.S."/>
        </authorList>
    </citation>
    <scope>NUCLEOTIDE SEQUENCE</scope>
</reference>
<dbReference type="SMART" id="SM00408">
    <property type="entry name" value="IGc2"/>
    <property type="match status" value="1"/>
</dbReference>
<feature type="domain" description="Ig-like" evidence="6">
    <location>
        <begin position="104"/>
        <end position="188"/>
    </location>
</feature>
<dbReference type="InterPro" id="IPR036179">
    <property type="entry name" value="Ig-like_dom_sf"/>
</dbReference>
<gene>
    <name evidence="8" type="primary">20202500</name>
    <name evidence="7" type="ORF">HELRODRAFT_168806</name>
</gene>
<dbReference type="PROSITE" id="PS50835">
    <property type="entry name" value="IG_LIKE"/>
    <property type="match status" value="1"/>
</dbReference>
<dbReference type="SMART" id="SM00409">
    <property type="entry name" value="IG"/>
    <property type="match status" value="2"/>
</dbReference>
<evidence type="ECO:0000259" key="6">
    <source>
        <dbReference type="PROSITE" id="PS50835"/>
    </source>
</evidence>
<dbReference type="KEGG" id="hro:HELRODRAFT_168806"/>
<reference evidence="8" key="3">
    <citation type="submission" date="2015-06" db="UniProtKB">
        <authorList>
            <consortium name="EnsemblMetazoa"/>
        </authorList>
    </citation>
    <scope>IDENTIFICATION</scope>
</reference>
<dbReference type="Proteomes" id="UP000015101">
    <property type="component" value="Unassembled WGS sequence"/>
</dbReference>
<dbReference type="InterPro" id="IPR013783">
    <property type="entry name" value="Ig-like_fold"/>
</dbReference>
<feature type="region of interest" description="Disordered" evidence="5">
    <location>
        <begin position="316"/>
        <end position="342"/>
    </location>
</feature>
<sequence length="342" mass="39308">MTAQHEQQPLYNQHELSQQLNYYYTKTDKLDNNTDIEIDRMFDNGAVGNMAGNFFENFGGKKEGNVLMLRNISRRDAGVYVCRASNDIPPNDYKAVNITVQYRPYVTPAIKKLGQTLNREVIMDCHVIAYPYANVTWINPIGQNAIPSSESRMTSELFDQSGDSFTMRLSIKSVQLGDFGIYRCCARNKVGQGCACVQIYEYNKLLKNNNEIITDNNNNNINYVINNNKDYIINNSLNKHYNNNINNNGYDIINNNNNINIDKYVSFVSNKFINNNNNINNNNDDDDNDVINNNNRKAYYANLKNHYIINDFRNINKGNNCSDDDSEDDDDDDEDDDDDDDL</sequence>
<accession>T1F100</accession>
<evidence type="ECO:0000313" key="8">
    <source>
        <dbReference type="EnsemblMetazoa" id="HelroP168806"/>
    </source>
</evidence>
<keyword evidence="2" id="KW-0677">Repeat</keyword>
<dbReference type="InterPro" id="IPR013098">
    <property type="entry name" value="Ig_I-set"/>
</dbReference>
<dbReference type="EMBL" id="AMQM01003103">
    <property type="status" value="NOT_ANNOTATED_CDS"/>
    <property type="molecule type" value="Genomic_DNA"/>
</dbReference>
<organism evidence="8 9">
    <name type="scientific">Helobdella robusta</name>
    <name type="common">Californian leech</name>
    <dbReference type="NCBI Taxonomy" id="6412"/>
    <lineage>
        <taxon>Eukaryota</taxon>
        <taxon>Metazoa</taxon>
        <taxon>Spiralia</taxon>
        <taxon>Lophotrochozoa</taxon>
        <taxon>Annelida</taxon>
        <taxon>Clitellata</taxon>
        <taxon>Hirudinea</taxon>
        <taxon>Rhynchobdellida</taxon>
        <taxon>Glossiphoniidae</taxon>
        <taxon>Helobdella</taxon>
    </lineage>
</organism>
<dbReference type="Pfam" id="PF07679">
    <property type="entry name" value="I-set"/>
    <property type="match status" value="1"/>
</dbReference>
<dbReference type="STRING" id="6412.T1F100"/>
<dbReference type="CDD" id="cd00096">
    <property type="entry name" value="Ig"/>
    <property type="match status" value="1"/>
</dbReference>
<dbReference type="Gene3D" id="2.60.40.10">
    <property type="entry name" value="Immunoglobulins"/>
    <property type="match status" value="2"/>
</dbReference>
<keyword evidence="1" id="KW-0732">Signal</keyword>
<evidence type="ECO:0000256" key="5">
    <source>
        <dbReference type="SAM" id="MobiDB-lite"/>
    </source>
</evidence>
<dbReference type="RefSeq" id="XP_009012909.1">
    <property type="nucleotide sequence ID" value="XM_009014661.1"/>
</dbReference>
<dbReference type="InParanoid" id="T1F100"/>
<dbReference type="EnsemblMetazoa" id="HelroT168806">
    <property type="protein sequence ID" value="HelroP168806"/>
    <property type="gene ID" value="HelroG168806"/>
</dbReference>
<dbReference type="InterPro" id="IPR003598">
    <property type="entry name" value="Ig_sub2"/>
</dbReference>
<evidence type="ECO:0000256" key="2">
    <source>
        <dbReference type="ARBA" id="ARBA00022737"/>
    </source>
</evidence>
<reference evidence="7 9" key="2">
    <citation type="journal article" date="2013" name="Nature">
        <title>Insights into bilaterian evolution from three spiralian genomes.</title>
        <authorList>
            <person name="Simakov O."/>
            <person name="Marletaz F."/>
            <person name="Cho S.J."/>
            <person name="Edsinger-Gonzales E."/>
            <person name="Havlak P."/>
            <person name="Hellsten U."/>
            <person name="Kuo D.H."/>
            <person name="Larsson T."/>
            <person name="Lv J."/>
            <person name="Arendt D."/>
            <person name="Savage R."/>
            <person name="Osoegawa K."/>
            <person name="de Jong P."/>
            <person name="Grimwood J."/>
            <person name="Chapman J.A."/>
            <person name="Shapiro H."/>
            <person name="Aerts A."/>
            <person name="Otillar R.P."/>
            <person name="Terry A.Y."/>
            <person name="Boore J.L."/>
            <person name="Grigoriev I.V."/>
            <person name="Lindberg D.R."/>
            <person name="Seaver E.C."/>
            <person name="Weisblat D.A."/>
            <person name="Putnam N.H."/>
            <person name="Rokhsar D.S."/>
        </authorList>
    </citation>
    <scope>NUCLEOTIDE SEQUENCE</scope>
</reference>
<evidence type="ECO:0000256" key="4">
    <source>
        <dbReference type="ARBA" id="ARBA00023319"/>
    </source>
</evidence>
<dbReference type="SUPFAM" id="SSF48726">
    <property type="entry name" value="Immunoglobulin"/>
    <property type="match status" value="2"/>
</dbReference>
<dbReference type="HOGENOM" id="CLU_812048_0_0_1"/>
<dbReference type="CTD" id="20202500"/>
<keyword evidence="9" id="KW-1185">Reference proteome</keyword>
<dbReference type="OrthoDB" id="6158319at2759"/>
<dbReference type="GeneID" id="20202500"/>